<organism evidence="2 3">
    <name type="scientific">Megalodesulfovibrio gigas (strain ATCC 19364 / DSM 1382 / NCIMB 9332 / VKM B-1759)</name>
    <name type="common">Desulfovibrio gigas</name>
    <dbReference type="NCBI Taxonomy" id="1121448"/>
    <lineage>
        <taxon>Bacteria</taxon>
        <taxon>Pseudomonadati</taxon>
        <taxon>Thermodesulfobacteriota</taxon>
        <taxon>Desulfovibrionia</taxon>
        <taxon>Desulfovibrionales</taxon>
        <taxon>Desulfovibrionaceae</taxon>
        <taxon>Megalodesulfovibrio</taxon>
    </lineage>
</organism>
<dbReference type="AlphaFoldDB" id="T2GCT5"/>
<dbReference type="HOGENOM" id="CLU_112567_0_0_7"/>
<dbReference type="eggNOG" id="COG1832">
    <property type="taxonomic scope" value="Bacteria"/>
</dbReference>
<dbReference type="RefSeq" id="WP_021760877.1">
    <property type="nucleotide sequence ID" value="NC_022444.1"/>
</dbReference>
<dbReference type="EMBL" id="CP006585">
    <property type="protein sequence ID" value="AGW13941.1"/>
    <property type="molecule type" value="Genomic_DNA"/>
</dbReference>
<dbReference type="Pfam" id="PF13380">
    <property type="entry name" value="CoA_binding_2"/>
    <property type="match status" value="1"/>
</dbReference>
<dbReference type="STRING" id="1121448.DGI_2183"/>
<dbReference type="SUPFAM" id="SSF51735">
    <property type="entry name" value="NAD(P)-binding Rossmann-fold domains"/>
    <property type="match status" value="1"/>
</dbReference>
<dbReference type="InterPro" id="IPR003781">
    <property type="entry name" value="CoA-bd"/>
</dbReference>
<evidence type="ECO:0000313" key="2">
    <source>
        <dbReference type="EMBL" id="AGW13941.1"/>
    </source>
</evidence>
<dbReference type="Gene3D" id="3.40.50.720">
    <property type="entry name" value="NAD(P)-binding Rossmann-like Domain"/>
    <property type="match status" value="1"/>
</dbReference>
<feature type="domain" description="CoA-binding" evidence="1">
    <location>
        <begin position="12"/>
        <end position="106"/>
    </location>
</feature>
<dbReference type="InterPro" id="IPR036291">
    <property type="entry name" value="NAD(P)-bd_dom_sf"/>
</dbReference>
<name>T2GCT5_MEGG1</name>
<dbReference type="KEGG" id="dgg:DGI_2183"/>
<dbReference type="SMART" id="SM00881">
    <property type="entry name" value="CoA_binding"/>
    <property type="match status" value="1"/>
</dbReference>
<proteinExistence type="predicted"/>
<keyword evidence="3" id="KW-1185">Reference proteome</keyword>
<evidence type="ECO:0000259" key="1">
    <source>
        <dbReference type="SMART" id="SM00881"/>
    </source>
</evidence>
<accession>T2GCT5</accession>
<gene>
    <name evidence="2" type="ORF">DGI_2183</name>
</gene>
<dbReference type="PANTHER" id="PTHR33303:SF2">
    <property type="entry name" value="COA-BINDING DOMAIN-CONTAINING PROTEIN"/>
    <property type="match status" value="1"/>
</dbReference>
<protein>
    <submittedName>
        <fullName evidence="2">Putative coenzyme A binding protein</fullName>
    </submittedName>
</protein>
<reference evidence="3" key="2">
    <citation type="submission" date="2013-07" db="EMBL/GenBank/DDBJ databases">
        <authorList>
            <person name="Morais-Silva F.O."/>
            <person name="Rezende A.M."/>
            <person name="Pimentel C."/>
            <person name="Resende D.M."/>
            <person name="Santos C.I."/>
            <person name="Clemente C."/>
            <person name="de Oliveira L.M."/>
            <person name="da Silva S.M."/>
            <person name="Costa D.A."/>
            <person name="Varela-Raposo A."/>
            <person name="Horacio E.C.A."/>
            <person name="Matos M."/>
            <person name="Flores O."/>
            <person name="Ruiz J.C."/>
            <person name="Rodrigues-Pousada C."/>
        </authorList>
    </citation>
    <scope>NUCLEOTIDE SEQUENCE [LARGE SCALE GENOMIC DNA]</scope>
    <source>
        <strain evidence="3">ATCC 19364 / DSM 1382 / NCIMB 9332 / VKM B-1759</strain>
    </source>
</reference>
<sequence>MLQDLRALTAAMQAARTIAVLGAKDKPGAPVDRVGRYLIDAGYTVIPVHPKRKDVWGLPTYATLADITQSIDIVNLFRAPQYCPEHAREVLALAQPPRCFWMQSGIANAEARTLLEPTGMLVVEDRCLMVDHQQLLANAGAAA</sequence>
<evidence type="ECO:0000313" key="3">
    <source>
        <dbReference type="Proteomes" id="UP000016587"/>
    </source>
</evidence>
<dbReference type="Proteomes" id="UP000016587">
    <property type="component" value="Chromosome"/>
</dbReference>
<dbReference type="PATRIC" id="fig|1121448.10.peg.2137"/>
<dbReference type="PANTHER" id="PTHR33303">
    <property type="entry name" value="CYTOPLASMIC PROTEIN-RELATED"/>
    <property type="match status" value="1"/>
</dbReference>
<reference evidence="2 3" key="1">
    <citation type="journal article" date="2013" name="J. Bacteriol.">
        <title>Roles of HynAB and Ech, the only two hydrogenases found in the model sulfate reducer Desulfovibrio gigas.</title>
        <authorList>
            <person name="Morais-Silva F.O."/>
            <person name="Santos C.I."/>
            <person name="Rodrigues R."/>
            <person name="Pereira I.A."/>
            <person name="Rodrigues-Pousada C."/>
        </authorList>
    </citation>
    <scope>NUCLEOTIDE SEQUENCE [LARGE SCALE GENOMIC DNA]</scope>
    <source>
        <strain evidence="3">ATCC 19364 / DSM 1382 / NCIMB 9332 / VKM B-1759</strain>
    </source>
</reference>
<dbReference type="OrthoDB" id="9804695at2"/>